<accession>A0A3E2HGV1</accession>
<dbReference type="STRING" id="5539.A0A3E2HGV1"/>
<dbReference type="OMA" id="GVKGFTH"/>
<dbReference type="Pfam" id="PF02469">
    <property type="entry name" value="Fasciclin"/>
    <property type="match status" value="2"/>
</dbReference>
<reference evidence="3 4" key="1">
    <citation type="submission" date="2018-05" db="EMBL/GenBank/DDBJ databases">
        <title>Draft genome sequence of Scytalidium lignicola DSM 105466, a ubiquitous saprotrophic fungus.</title>
        <authorList>
            <person name="Buettner E."/>
            <person name="Gebauer A.M."/>
            <person name="Hofrichter M."/>
            <person name="Liers C."/>
            <person name="Kellner H."/>
        </authorList>
    </citation>
    <scope>NUCLEOTIDE SEQUENCE [LARGE SCALE GENOMIC DNA]</scope>
    <source>
        <strain evidence="3 4">DSM 105466</strain>
    </source>
</reference>
<evidence type="ECO:0000256" key="1">
    <source>
        <dbReference type="SAM" id="SignalP"/>
    </source>
</evidence>
<organism evidence="3 4">
    <name type="scientific">Scytalidium lignicola</name>
    <name type="common">Hyphomycete</name>
    <dbReference type="NCBI Taxonomy" id="5539"/>
    <lineage>
        <taxon>Eukaryota</taxon>
        <taxon>Fungi</taxon>
        <taxon>Dikarya</taxon>
        <taxon>Ascomycota</taxon>
        <taxon>Pezizomycotina</taxon>
        <taxon>Leotiomycetes</taxon>
        <taxon>Leotiomycetes incertae sedis</taxon>
        <taxon>Scytalidium</taxon>
    </lineage>
</organism>
<dbReference type="Proteomes" id="UP000258309">
    <property type="component" value="Unassembled WGS sequence"/>
</dbReference>
<sequence>MKVLALLPLAAAATALVLPEGELLNHFIESQEPSSSFLDHLTNEIDDGYSHLQSTLKEAVAIGDGIFDIAIHSAEEVVEKVEPSFKCLHSMTAFDAQGWLDSALEPAEGFAVVSPEHASYEKPKHRSHHKSNKTIYELISSSKYTTKLAKLIDEYPDLVQTLNGTAANYTIFAPTDKAFEHIPHHGDHKPSKELIEKVLSYHISKEFYPVGRILLGHTIPTGLELDSLGGAQRLRVGLSLRGLTVNFYSKVLAANIFGSNGVIHAVDHILLPPPPALKIISLLPTEFSTLSLGLEKTGLLEPFSTAPHSGGTFFAPNNLAFKKLGPKINAFLFSKFGERFLKALLQYHVSVNQTLYSDAFYKAKGVGAELDVNDEIELDPAGFPKGHFRVDLPTLFGGKSLPVDIGRFGGLINIKVNGYTSVTVQDGLARDGVIQVVSSVLIPPKPKRGSDENYGAEEVLTVEDLIERLEPFVERDVSDEL</sequence>
<dbReference type="OrthoDB" id="7700931at2759"/>
<dbReference type="SMART" id="SM00554">
    <property type="entry name" value="FAS1"/>
    <property type="match status" value="2"/>
</dbReference>
<dbReference type="InterPro" id="IPR036378">
    <property type="entry name" value="FAS1_dom_sf"/>
</dbReference>
<dbReference type="PROSITE" id="PS50213">
    <property type="entry name" value="FAS1"/>
    <property type="match status" value="2"/>
</dbReference>
<keyword evidence="4" id="KW-1185">Reference proteome</keyword>
<protein>
    <recommendedName>
        <fullName evidence="2">FAS1 domain-containing protein</fullName>
    </recommendedName>
</protein>
<dbReference type="Gene3D" id="2.30.180.10">
    <property type="entry name" value="FAS1 domain"/>
    <property type="match status" value="2"/>
</dbReference>
<dbReference type="PANTHER" id="PTHR10900:SF125">
    <property type="entry name" value="FAS1 DOMAIN-CONTAINING PROTEIN YLR001C"/>
    <property type="match status" value="1"/>
</dbReference>
<comment type="caution">
    <text evidence="3">The sequence shown here is derived from an EMBL/GenBank/DDBJ whole genome shotgun (WGS) entry which is preliminary data.</text>
</comment>
<evidence type="ECO:0000313" key="4">
    <source>
        <dbReference type="Proteomes" id="UP000258309"/>
    </source>
</evidence>
<dbReference type="PANTHER" id="PTHR10900">
    <property type="entry name" value="PERIOSTIN-RELATED"/>
    <property type="match status" value="1"/>
</dbReference>
<feature type="chain" id="PRO_5017586696" description="FAS1 domain-containing protein" evidence="1">
    <location>
        <begin position="16"/>
        <end position="481"/>
    </location>
</feature>
<gene>
    <name evidence="3" type="ORF">B7463_g3737</name>
</gene>
<evidence type="ECO:0000259" key="2">
    <source>
        <dbReference type="PROSITE" id="PS50213"/>
    </source>
</evidence>
<feature type="non-terminal residue" evidence="3">
    <location>
        <position position="481"/>
    </location>
</feature>
<evidence type="ECO:0000313" key="3">
    <source>
        <dbReference type="EMBL" id="RFU32597.1"/>
    </source>
</evidence>
<name>A0A3E2HGV1_SCYLI</name>
<dbReference type="SUPFAM" id="SSF82153">
    <property type="entry name" value="FAS1 domain"/>
    <property type="match status" value="2"/>
</dbReference>
<dbReference type="InterPro" id="IPR000782">
    <property type="entry name" value="FAS1_domain"/>
</dbReference>
<proteinExistence type="predicted"/>
<keyword evidence="1" id="KW-0732">Signal</keyword>
<feature type="signal peptide" evidence="1">
    <location>
        <begin position="1"/>
        <end position="15"/>
    </location>
</feature>
<feature type="non-terminal residue" evidence="3">
    <location>
        <position position="1"/>
    </location>
</feature>
<dbReference type="InterPro" id="IPR050904">
    <property type="entry name" value="Adhesion/Biosynth-related"/>
</dbReference>
<feature type="domain" description="FAS1" evidence="2">
    <location>
        <begin position="274"/>
        <end position="441"/>
    </location>
</feature>
<dbReference type="EMBL" id="NCSJ02000051">
    <property type="protein sequence ID" value="RFU32597.1"/>
    <property type="molecule type" value="Genomic_DNA"/>
</dbReference>
<dbReference type="AlphaFoldDB" id="A0A3E2HGV1"/>
<feature type="domain" description="FAS1" evidence="2">
    <location>
        <begin position="132"/>
        <end position="270"/>
    </location>
</feature>